<evidence type="ECO:0000313" key="1">
    <source>
        <dbReference type="Proteomes" id="UP000887560"/>
    </source>
</evidence>
<sequence length="79" mass="8732">MRWTININNQSNVIGESEGENIGSQIFAKTITTKSILFLFISRRCFKSRINGGGIPSNDNNYHSNVLGASEGKNIESQL</sequence>
<organism evidence="1 2">
    <name type="scientific">Meloidogyne floridensis</name>
    <dbReference type="NCBI Taxonomy" id="298350"/>
    <lineage>
        <taxon>Eukaryota</taxon>
        <taxon>Metazoa</taxon>
        <taxon>Ecdysozoa</taxon>
        <taxon>Nematoda</taxon>
        <taxon>Chromadorea</taxon>
        <taxon>Rhabditida</taxon>
        <taxon>Tylenchina</taxon>
        <taxon>Tylenchomorpha</taxon>
        <taxon>Tylenchoidea</taxon>
        <taxon>Meloidogynidae</taxon>
        <taxon>Meloidogyninae</taxon>
        <taxon>Meloidogyne</taxon>
    </lineage>
</organism>
<proteinExistence type="predicted"/>
<dbReference type="Proteomes" id="UP000887560">
    <property type="component" value="Unplaced"/>
</dbReference>
<accession>A0A915PA26</accession>
<keyword evidence="1" id="KW-1185">Reference proteome</keyword>
<name>A0A915PA26_9BILA</name>
<protein>
    <submittedName>
        <fullName evidence="2">Uncharacterized protein</fullName>
    </submittedName>
</protein>
<dbReference type="WBParaSite" id="scf7180000423694.g11517">
    <property type="protein sequence ID" value="scf7180000423694.g11517"/>
    <property type="gene ID" value="scf7180000423694.g11517"/>
</dbReference>
<reference evidence="2" key="1">
    <citation type="submission" date="2022-11" db="UniProtKB">
        <authorList>
            <consortium name="WormBaseParasite"/>
        </authorList>
    </citation>
    <scope>IDENTIFICATION</scope>
</reference>
<evidence type="ECO:0000313" key="2">
    <source>
        <dbReference type="WBParaSite" id="scf7180000423694.g11517"/>
    </source>
</evidence>
<dbReference type="AlphaFoldDB" id="A0A915PA26"/>